<evidence type="ECO:0000313" key="3">
    <source>
        <dbReference type="Proteomes" id="UP000642748"/>
    </source>
</evidence>
<organism evidence="2 3">
    <name type="scientific">Rugosimonospora africana</name>
    <dbReference type="NCBI Taxonomy" id="556532"/>
    <lineage>
        <taxon>Bacteria</taxon>
        <taxon>Bacillati</taxon>
        <taxon>Actinomycetota</taxon>
        <taxon>Actinomycetes</taxon>
        <taxon>Micromonosporales</taxon>
        <taxon>Micromonosporaceae</taxon>
        <taxon>Rugosimonospora</taxon>
    </lineage>
</organism>
<gene>
    <name evidence="2" type="ORF">Raf01_86850</name>
</gene>
<proteinExistence type="predicted"/>
<accession>A0A8J3R2K9</accession>
<evidence type="ECO:0000256" key="1">
    <source>
        <dbReference type="SAM" id="MobiDB-lite"/>
    </source>
</evidence>
<reference evidence="2" key="1">
    <citation type="submission" date="2021-01" db="EMBL/GenBank/DDBJ databases">
        <title>Whole genome shotgun sequence of Rugosimonospora africana NBRC 104875.</title>
        <authorList>
            <person name="Komaki H."/>
            <person name="Tamura T."/>
        </authorList>
    </citation>
    <scope>NUCLEOTIDE SEQUENCE</scope>
    <source>
        <strain evidence="2">NBRC 104875</strain>
    </source>
</reference>
<feature type="compositionally biased region" description="Low complexity" evidence="1">
    <location>
        <begin position="12"/>
        <end position="25"/>
    </location>
</feature>
<comment type="caution">
    <text evidence="2">The sequence shown here is derived from an EMBL/GenBank/DDBJ whole genome shotgun (WGS) entry which is preliminary data.</text>
</comment>
<keyword evidence="3" id="KW-1185">Reference proteome</keyword>
<dbReference type="Proteomes" id="UP000642748">
    <property type="component" value="Unassembled WGS sequence"/>
</dbReference>
<evidence type="ECO:0000313" key="2">
    <source>
        <dbReference type="EMBL" id="GIH20513.1"/>
    </source>
</evidence>
<protein>
    <submittedName>
        <fullName evidence="2">Uncharacterized protein</fullName>
    </submittedName>
</protein>
<feature type="region of interest" description="Disordered" evidence="1">
    <location>
        <begin position="1"/>
        <end position="28"/>
    </location>
</feature>
<name>A0A8J3R2K9_9ACTN</name>
<dbReference type="AlphaFoldDB" id="A0A8J3R2K9"/>
<dbReference type="EMBL" id="BONZ01000099">
    <property type="protein sequence ID" value="GIH20513.1"/>
    <property type="molecule type" value="Genomic_DNA"/>
</dbReference>
<sequence length="123" mass="12473">MTVLPAPVKVNPAPTSTRAAATPSAITHSRGAPGRLAGVFLAWTEGWLKAPLATAPRSLASGPRARVSCSSRPAAGPVLLPGAQLVTGAQLGDRPYDGGGYGLSRQPQKSNQIGWSSYVSGGL</sequence>